<dbReference type="EMBL" id="JBEAAL010000014">
    <property type="protein sequence ID" value="MEQ1406835.1"/>
    <property type="molecule type" value="Genomic_DNA"/>
</dbReference>
<dbReference type="CDD" id="cd07012">
    <property type="entry name" value="PBP2_Bug_TTT"/>
    <property type="match status" value="1"/>
</dbReference>
<gene>
    <name evidence="3" type="ORF">ABK249_18050</name>
</gene>
<dbReference type="Proteomes" id="UP001496627">
    <property type="component" value="Unassembled WGS sequence"/>
</dbReference>
<proteinExistence type="inferred from homology"/>
<keyword evidence="2" id="KW-0732">Signal</keyword>
<organism evidence="3 4">
    <name type="scientific">Neorhizobium phenanthreniclasticum</name>
    <dbReference type="NCBI Taxonomy" id="3157917"/>
    <lineage>
        <taxon>Bacteria</taxon>
        <taxon>Pseudomonadati</taxon>
        <taxon>Pseudomonadota</taxon>
        <taxon>Alphaproteobacteria</taxon>
        <taxon>Hyphomicrobiales</taxon>
        <taxon>Rhizobiaceae</taxon>
        <taxon>Rhizobium/Agrobacterium group</taxon>
        <taxon>Neorhizobium</taxon>
    </lineage>
</organism>
<feature type="chain" id="PRO_5047378666" evidence="2">
    <location>
        <begin position="30"/>
        <end position="328"/>
    </location>
</feature>
<dbReference type="InterPro" id="IPR005064">
    <property type="entry name" value="BUG"/>
</dbReference>
<dbReference type="SUPFAM" id="SSF53850">
    <property type="entry name" value="Periplasmic binding protein-like II"/>
    <property type="match status" value="1"/>
</dbReference>
<evidence type="ECO:0000256" key="2">
    <source>
        <dbReference type="SAM" id="SignalP"/>
    </source>
</evidence>
<feature type="signal peptide" evidence="2">
    <location>
        <begin position="1"/>
        <end position="29"/>
    </location>
</feature>
<keyword evidence="4" id="KW-1185">Reference proteome</keyword>
<dbReference type="PANTHER" id="PTHR42928:SF5">
    <property type="entry name" value="BLR1237 PROTEIN"/>
    <property type="match status" value="1"/>
</dbReference>
<evidence type="ECO:0000256" key="1">
    <source>
        <dbReference type="ARBA" id="ARBA00006987"/>
    </source>
</evidence>
<dbReference type="Pfam" id="PF03401">
    <property type="entry name" value="TctC"/>
    <property type="match status" value="1"/>
</dbReference>
<dbReference type="PIRSF" id="PIRSF017082">
    <property type="entry name" value="YflP"/>
    <property type="match status" value="1"/>
</dbReference>
<reference evidence="3 4" key="1">
    <citation type="submission" date="2024-05" db="EMBL/GenBank/DDBJ databases">
        <title>Neorhizobium sp. Rsf11, a plant growth promoting and heavy metal resistant PAH-degrader.</title>
        <authorList>
            <person name="Golubev S.N."/>
            <person name="Muratova A.Y."/>
            <person name="Markelova M.I."/>
        </authorList>
    </citation>
    <scope>NUCLEOTIDE SEQUENCE [LARGE SCALE GENOMIC DNA]</scope>
    <source>
        <strain evidence="3 4">Rsf11</strain>
    </source>
</reference>
<dbReference type="Gene3D" id="3.40.190.150">
    <property type="entry name" value="Bordetella uptake gene, domain 1"/>
    <property type="match status" value="1"/>
</dbReference>
<dbReference type="RefSeq" id="WP_227705681.1">
    <property type="nucleotide sequence ID" value="NZ_JBEAAL010000014.1"/>
</dbReference>
<protein>
    <submittedName>
        <fullName evidence="3">Tripartite tricarboxylate transporter substrate binding protein</fullName>
    </submittedName>
</protein>
<evidence type="ECO:0000313" key="3">
    <source>
        <dbReference type="EMBL" id="MEQ1406835.1"/>
    </source>
</evidence>
<dbReference type="InterPro" id="IPR042100">
    <property type="entry name" value="Bug_dom1"/>
</dbReference>
<accession>A0ABV0M747</accession>
<name>A0ABV0M747_9HYPH</name>
<comment type="caution">
    <text evidence="3">The sequence shown here is derived from an EMBL/GenBank/DDBJ whole genome shotgun (WGS) entry which is preliminary data.</text>
</comment>
<dbReference type="PANTHER" id="PTHR42928">
    <property type="entry name" value="TRICARBOXYLATE-BINDING PROTEIN"/>
    <property type="match status" value="1"/>
</dbReference>
<sequence>MTAQHPKLKRRTFVAAAMVAAALPGVSLAQSNTYPSDTVTFVCAFPAGSGADVLVRYFSEKVAAVAKQTVIVENKPGANGNIAAEYVARAKPDGYTVYVHSGTSTAANMSLFKKPPIDVTKALRGVQFINKQPFMIVVAADSPIKDVNELTQHLKAKGGDATYGSTATSGKVLAEVYKQLAGVEATEVSYKTGPDSLNDIVSGQLDFAALDPVFALSQHREGRVRILAVGSPQRMKSTPDIPALKEYGLDVDQLGWWGVFVPAQTPDDIVMKLNALFRQVLDKPETEAFLNKFGGDVYTGTPKEVDELLAKTVEEWRGYVATAKIPQN</sequence>
<comment type="similarity">
    <text evidence="1">Belongs to the UPF0065 (bug) family.</text>
</comment>
<evidence type="ECO:0000313" key="4">
    <source>
        <dbReference type="Proteomes" id="UP001496627"/>
    </source>
</evidence>
<dbReference type="Gene3D" id="3.40.190.10">
    <property type="entry name" value="Periplasmic binding protein-like II"/>
    <property type="match status" value="1"/>
</dbReference>